<keyword evidence="3 5" id="KW-1133">Transmembrane helix</keyword>
<accession>A0A4U1JI13</accession>
<dbReference type="PANTHER" id="PTHR31310">
    <property type="match status" value="1"/>
</dbReference>
<dbReference type="InterPro" id="IPR036938">
    <property type="entry name" value="PAP2/HPO_sf"/>
</dbReference>
<protein>
    <submittedName>
        <fullName evidence="7">Inositol phosphorylceramide synthase</fullName>
    </submittedName>
</protein>
<dbReference type="CDD" id="cd03386">
    <property type="entry name" value="PAP2_Aur1_like"/>
    <property type="match status" value="1"/>
</dbReference>
<dbReference type="AlphaFoldDB" id="A0A4U1JI13"/>
<evidence type="ECO:0000256" key="3">
    <source>
        <dbReference type="ARBA" id="ARBA00022989"/>
    </source>
</evidence>
<keyword evidence="2 5" id="KW-0812">Transmembrane</keyword>
<evidence type="ECO:0000256" key="4">
    <source>
        <dbReference type="ARBA" id="ARBA00023136"/>
    </source>
</evidence>
<feature type="transmembrane region" description="Helical" evidence="5">
    <location>
        <begin position="269"/>
        <end position="289"/>
    </location>
</feature>
<feature type="transmembrane region" description="Helical" evidence="5">
    <location>
        <begin position="37"/>
        <end position="52"/>
    </location>
</feature>
<dbReference type="EMBL" id="SSMQ01000003">
    <property type="protein sequence ID" value="TKD12270.1"/>
    <property type="molecule type" value="Genomic_DNA"/>
</dbReference>
<dbReference type="SUPFAM" id="SSF48317">
    <property type="entry name" value="Acid phosphatase/Vanadium-dependent haloperoxidase"/>
    <property type="match status" value="1"/>
</dbReference>
<evidence type="ECO:0000313" key="8">
    <source>
        <dbReference type="Proteomes" id="UP000309215"/>
    </source>
</evidence>
<reference evidence="7 8" key="1">
    <citation type="submission" date="2019-04" db="EMBL/GenBank/DDBJ databases">
        <authorList>
            <person name="Li Y."/>
            <person name="Wang J."/>
        </authorList>
    </citation>
    <scope>NUCLEOTIDE SEQUENCE [LARGE SCALE GENOMIC DNA]</scope>
    <source>
        <strain evidence="7 8">DSM 14668</strain>
    </source>
</reference>
<dbReference type="Proteomes" id="UP000309215">
    <property type="component" value="Unassembled WGS sequence"/>
</dbReference>
<keyword evidence="8" id="KW-1185">Reference proteome</keyword>
<dbReference type="InterPro" id="IPR052185">
    <property type="entry name" value="IPC_Synthase-Related"/>
</dbReference>
<dbReference type="Gene3D" id="1.20.144.10">
    <property type="entry name" value="Phosphatidic acid phosphatase type 2/haloperoxidase"/>
    <property type="match status" value="1"/>
</dbReference>
<dbReference type="InterPro" id="IPR026841">
    <property type="entry name" value="Aur1/Ipt1"/>
</dbReference>
<keyword evidence="4 5" id="KW-0472">Membrane</keyword>
<feature type="transmembrane region" description="Helical" evidence="5">
    <location>
        <begin position="126"/>
        <end position="144"/>
    </location>
</feature>
<name>A0A4U1JI13_9BACT</name>
<sequence>MKLRPTGDGSTWVWASLGGAPLLLLLIHATLGLRPEHFFFVGMFLVLVWAGPRARRFAAIAAPFVLTGLAYDFLRLFIHLRGEVHVADLLEAERSLFGVGTSAGRVPISELVARATHPALDALTGVVYLLYLIQVFAVGAYLYVRDQERMQRLAWAFAAASLFGWIIWIAWPAAPPWYVDLYGAGPAVLDAPSNPAGGARFDALFGVHIFHTFYARSSNVFGAMPSLHVGYAVLPALVSWSLGGRLRAFTVAWAAVMAFSAMYLRHHYILDIIAGVMVAFAADRVVLFVQRALLEPAPRKNGASPEVSV</sequence>
<evidence type="ECO:0000259" key="6">
    <source>
        <dbReference type="Pfam" id="PF14378"/>
    </source>
</evidence>
<evidence type="ECO:0000313" key="7">
    <source>
        <dbReference type="EMBL" id="TKD12270.1"/>
    </source>
</evidence>
<comment type="subcellular location">
    <subcellularLocation>
        <location evidence="1">Membrane</location>
        <topology evidence="1">Multi-pass membrane protein</topology>
    </subcellularLocation>
</comment>
<feature type="transmembrane region" description="Helical" evidence="5">
    <location>
        <begin position="59"/>
        <end position="78"/>
    </location>
</feature>
<dbReference type="GO" id="GO:0016020">
    <property type="term" value="C:membrane"/>
    <property type="evidence" value="ECO:0007669"/>
    <property type="project" value="UniProtKB-SubCell"/>
</dbReference>
<dbReference type="PANTHER" id="PTHR31310:SF7">
    <property type="entry name" value="PA-PHOSPHATASE RELATED-FAMILY PROTEIN DDB_G0268928"/>
    <property type="match status" value="1"/>
</dbReference>
<evidence type="ECO:0000256" key="2">
    <source>
        <dbReference type="ARBA" id="ARBA00022692"/>
    </source>
</evidence>
<dbReference type="OrthoDB" id="629685at2"/>
<comment type="caution">
    <text evidence="7">The sequence shown here is derived from an EMBL/GenBank/DDBJ whole genome shotgun (WGS) entry which is preliminary data.</text>
</comment>
<evidence type="ECO:0000256" key="5">
    <source>
        <dbReference type="SAM" id="Phobius"/>
    </source>
</evidence>
<dbReference type="Pfam" id="PF14378">
    <property type="entry name" value="PAP2_3"/>
    <property type="match status" value="1"/>
</dbReference>
<evidence type="ECO:0000256" key="1">
    <source>
        <dbReference type="ARBA" id="ARBA00004141"/>
    </source>
</evidence>
<feature type="transmembrane region" description="Helical" evidence="5">
    <location>
        <begin position="12"/>
        <end position="31"/>
    </location>
</feature>
<gene>
    <name evidence="7" type="ORF">E8A74_03950</name>
</gene>
<feature type="domain" description="Inositolphosphotransferase Aur1/Ipt1" evidence="6">
    <location>
        <begin position="115"/>
        <end position="282"/>
    </location>
</feature>
<proteinExistence type="predicted"/>
<feature type="transmembrane region" description="Helical" evidence="5">
    <location>
        <begin position="153"/>
        <end position="171"/>
    </location>
</feature>
<dbReference type="RefSeq" id="WP_136927568.1">
    <property type="nucleotide sequence ID" value="NZ_SSMQ01000003.1"/>
</dbReference>
<organism evidence="7 8">
    <name type="scientific">Polyangium fumosum</name>
    <dbReference type="NCBI Taxonomy" id="889272"/>
    <lineage>
        <taxon>Bacteria</taxon>
        <taxon>Pseudomonadati</taxon>
        <taxon>Myxococcota</taxon>
        <taxon>Polyangia</taxon>
        <taxon>Polyangiales</taxon>
        <taxon>Polyangiaceae</taxon>
        <taxon>Polyangium</taxon>
    </lineage>
</organism>
<feature type="transmembrane region" description="Helical" evidence="5">
    <location>
        <begin position="220"/>
        <end position="239"/>
    </location>
</feature>